<sequence>MDISKHWRLYGMKCLKQASLQETENSKFKGLSRFKVIEMVLGSSISKYSLKTILLSNINLEIDGQVYDLEKITHNQTVQKSAQITLQINVIDINDNAPIFEKLNYETTISESQPINTVIGTVRATDADVGPNAELEYSINQISAIDKGQPQLSNTTLVVVHLEDANDNPPRFNTEKFVFYIAENSPLNSVVGKIKAEDADEGINALVELLVNNEVFRKNLVRSIYSNTDHNNLDKNSVDIDDNSFEMAEQFVDTVRNFSANEDMASRIQLSNKQEAEQYVLNMIEEGEIFAQINQKDGMVIFLDNPEKFNSPSTLRKLEEDMRNCIQLDIKVRLLDQENMKNPKYIQKIRSDD</sequence>
<evidence type="ECO:0000256" key="1">
    <source>
        <dbReference type="ARBA" id="ARBA00004370"/>
    </source>
</evidence>
<evidence type="ECO:0000313" key="8">
    <source>
        <dbReference type="EMBL" id="KAK4336644.1"/>
    </source>
</evidence>
<keyword evidence="2" id="KW-0812">Transmembrane</keyword>
<keyword evidence="4" id="KW-0106">Calcium</keyword>
<evidence type="ECO:0000259" key="7">
    <source>
        <dbReference type="PROSITE" id="PS50268"/>
    </source>
</evidence>
<dbReference type="Proteomes" id="UP001291623">
    <property type="component" value="Unassembled WGS sequence"/>
</dbReference>
<dbReference type="PROSITE" id="PS50268">
    <property type="entry name" value="CADHERIN_2"/>
    <property type="match status" value="2"/>
</dbReference>
<evidence type="ECO:0000256" key="3">
    <source>
        <dbReference type="ARBA" id="ARBA00022737"/>
    </source>
</evidence>
<comment type="caution">
    <text evidence="8">The sequence shown here is derived from an EMBL/GenBank/DDBJ whole genome shotgun (WGS) entry which is preliminary data.</text>
</comment>
<dbReference type="SUPFAM" id="SSF46785">
    <property type="entry name" value="Winged helix' DNA-binding domain"/>
    <property type="match status" value="1"/>
</dbReference>
<evidence type="ECO:0000256" key="2">
    <source>
        <dbReference type="ARBA" id="ARBA00022692"/>
    </source>
</evidence>
<dbReference type="SUPFAM" id="SSF49313">
    <property type="entry name" value="Cadherin-like"/>
    <property type="match status" value="2"/>
</dbReference>
<dbReference type="SMART" id="SM00088">
    <property type="entry name" value="PINT"/>
    <property type="match status" value="1"/>
</dbReference>
<gene>
    <name evidence="8" type="ORF">RND71_044050</name>
</gene>
<reference evidence="8" key="1">
    <citation type="submission" date="2023-12" db="EMBL/GenBank/DDBJ databases">
        <title>Genome assembly of Anisodus tanguticus.</title>
        <authorList>
            <person name="Wang Y.-J."/>
        </authorList>
    </citation>
    <scope>NUCLEOTIDE SEQUENCE</scope>
    <source>
        <strain evidence="8">KB-2021</strain>
        <tissue evidence="8">Leaf</tissue>
    </source>
</reference>
<dbReference type="GO" id="GO:0005509">
    <property type="term" value="F:calcium ion binding"/>
    <property type="evidence" value="ECO:0007669"/>
    <property type="project" value="InterPro"/>
</dbReference>
<evidence type="ECO:0000256" key="5">
    <source>
        <dbReference type="ARBA" id="ARBA00022989"/>
    </source>
</evidence>
<feature type="domain" description="Cadherin" evidence="7">
    <location>
        <begin position="58"/>
        <end position="100"/>
    </location>
</feature>
<protein>
    <recommendedName>
        <fullName evidence="7">Cadherin domain-containing protein</fullName>
    </recommendedName>
</protein>
<dbReference type="Pfam" id="PF01399">
    <property type="entry name" value="PCI"/>
    <property type="match status" value="1"/>
</dbReference>
<keyword evidence="9" id="KW-1185">Reference proteome</keyword>
<dbReference type="InterPro" id="IPR036390">
    <property type="entry name" value="WH_DNA-bd_sf"/>
</dbReference>
<dbReference type="EMBL" id="JAVYJV010000109">
    <property type="protein sequence ID" value="KAK4336644.1"/>
    <property type="molecule type" value="Genomic_DNA"/>
</dbReference>
<evidence type="ECO:0000256" key="4">
    <source>
        <dbReference type="ARBA" id="ARBA00022837"/>
    </source>
</evidence>
<evidence type="ECO:0000313" key="9">
    <source>
        <dbReference type="Proteomes" id="UP001291623"/>
    </source>
</evidence>
<organism evidence="8 9">
    <name type="scientific">Anisodus tanguticus</name>
    <dbReference type="NCBI Taxonomy" id="243964"/>
    <lineage>
        <taxon>Eukaryota</taxon>
        <taxon>Viridiplantae</taxon>
        <taxon>Streptophyta</taxon>
        <taxon>Embryophyta</taxon>
        <taxon>Tracheophyta</taxon>
        <taxon>Spermatophyta</taxon>
        <taxon>Magnoliopsida</taxon>
        <taxon>eudicotyledons</taxon>
        <taxon>Gunneridae</taxon>
        <taxon>Pentapetalae</taxon>
        <taxon>asterids</taxon>
        <taxon>lamiids</taxon>
        <taxon>Solanales</taxon>
        <taxon>Solanaceae</taxon>
        <taxon>Solanoideae</taxon>
        <taxon>Hyoscyameae</taxon>
        <taxon>Anisodus</taxon>
    </lineage>
</organism>
<dbReference type="PANTHER" id="PTHR24026">
    <property type="entry name" value="FAT ATYPICAL CADHERIN-RELATED"/>
    <property type="match status" value="1"/>
</dbReference>
<keyword evidence="6" id="KW-0472">Membrane</keyword>
<dbReference type="PANTHER" id="PTHR24026:SF126">
    <property type="entry name" value="PROTOCADHERIN FAT 4"/>
    <property type="match status" value="1"/>
</dbReference>
<dbReference type="InterPro" id="IPR020894">
    <property type="entry name" value="Cadherin_CS"/>
</dbReference>
<name>A0AAE1QMT5_9SOLA</name>
<dbReference type="Gene3D" id="2.60.40.60">
    <property type="entry name" value="Cadherins"/>
    <property type="match status" value="4"/>
</dbReference>
<dbReference type="InterPro" id="IPR015919">
    <property type="entry name" value="Cadherin-like_sf"/>
</dbReference>
<keyword evidence="3" id="KW-0677">Repeat</keyword>
<dbReference type="InterPro" id="IPR000717">
    <property type="entry name" value="PCI_dom"/>
</dbReference>
<dbReference type="PRINTS" id="PR00205">
    <property type="entry name" value="CADHERIN"/>
</dbReference>
<feature type="domain" description="Cadherin" evidence="7">
    <location>
        <begin position="108"/>
        <end position="172"/>
    </location>
</feature>
<dbReference type="GO" id="GO:0005886">
    <property type="term" value="C:plasma membrane"/>
    <property type="evidence" value="ECO:0007669"/>
    <property type="project" value="UniProtKB-SubCell"/>
</dbReference>
<proteinExistence type="predicted"/>
<dbReference type="CDD" id="cd11304">
    <property type="entry name" value="Cadherin_repeat"/>
    <property type="match status" value="2"/>
</dbReference>
<dbReference type="InterPro" id="IPR002126">
    <property type="entry name" value="Cadherin-like_dom"/>
</dbReference>
<dbReference type="AlphaFoldDB" id="A0AAE1QMT5"/>
<accession>A0AAE1QMT5</accession>
<dbReference type="PROSITE" id="PS00232">
    <property type="entry name" value="CADHERIN_1"/>
    <property type="match status" value="1"/>
</dbReference>
<dbReference type="GO" id="GO:0007156">
    <property type="term" value="P:homophilic cell adhesion via plasma membrane adhesion molecules"/>
    <property type="evidence" value="ECO:0007669"/>
    <property type="project" value="InterPro"/>
</dbReference>
<keyword evidence="5" id="KW-1133">Transmembrane helix</keyword>
<comment type="subcellular location">
    <subcellularLocation>
        <location evidence="1">Membrane</location>
    </subcellularLocation>
</comment>
<evidence type="ECO:0000256" key="6">
    <source>
        <dbReference type="ARBA" id="ARBA00023136"/>
    </source>
</evidence>